<dbReference type="SUPFAM" id="SSF53474">
    <property type="entry name" value="alpha/beta-Hydrolases"/>
    <property type="match status" value="1"/>
</dbReference>
<keyword evidence="4" id="KW-1185">Reference proteome</keyword>
<gene>
    <name evidence="3" type="ORF">MYCFIDRAFT_80609</name>
</gene>
<feature type="chain" id="PRO_5004031258" description="Carboxylesterase type B domain-containing protein" evidence="1">
    <location>
        <begin position="22"/>
        <end position="198"/>
    </location>
</feature>
<feature type="domain" description="Carboxylesterase type B" evidence="2">
    <location>
        <begin position="24"/>
        <end position="177"/>
    </location>
</feature>
<evidence type="ECO:0000256" key="1">
    <source>
        <dbReference type="SAM" id="SignalP"/>
    </source>
</evidence>
<dbReference type="Pfam" id="PF00135">
    <property type="entry name" value="COesterase"/>
    <property type="match status" value="1"/>
</dbReference>
<dbReference type="Proteomes" id="UP000016932">
    <property type="component" value="Unassembled WGS sequence"/>
</dbReference>
<dbReference type="OrthoDB" id="408631at2759"/>
<protein>
    <recommendedName>
        <fullName evidence="2">Carboxylesterase type B domain-containing protein</fullName>
    </recommendedName>
</protein>
<dbReference type="InterPro" id="IPR002018">
    <property type="entry name" value="CarbesteraseB"/>
</dbReference>
<evidence type="ECO:0000313" key="4">
    <source>
        <dbReference type="Proteomes" id="UP000016932"/>
    </source>
</evidence>
<dbReference type="GeneID" id="19341732"/>
<sequence>MRSLDLGTLLCAVAYLAFGSANNVPTAKTEGVTYHGLHRNQIEAFLGIQYAENTGGENRFRSPIPYKHSNGSIVKAAKPGSACPQDEGLTLIPLYLGNYTDISEDCLRLNVFRPNGTNEGDRLSVMVYIHGGSFYGASKDDPNSQPAGLILNSVANGHPVIQVQLNSRLGVFGFAKSEALRKNALTKLQPAGTLIRYC</sequence>
<dbReference type="RefSeq" id="XP_007926006.1">
    <property type="nucleotide sequence ID" value="XM_007927815.1"/>
</dbReference>
<dbReference type="eggNOG" id="KOG1516">
    <property type="taxonomic scope" value="Eukaryota"/>
</dbReference>
<dbReference type="AlphaFoldDB" id="M3B0W5"/>
<evidence type="ECO:0000313" key="3">
    <source>
        <dbReference type="EMBL" id="EME83043.1"/>
    </source>
</evidence>
<feature type="signal peptide" evidence="1">
    <location>
        <begin position="1"/>
        <end position="21"/>
    </location>
</feature>
<keyword evidence="1" id="KW-0732">Signal</keyword>
<dbReference type="KEGG" id="pfj:MYCFIDRAFT_80609"/>
<dbReference type="InterPro" id="IPR029058">
    <property type="entry name" value="AB_hydrolase_fold"/>
</dbReference>
<dbReference type="VEuPathDB" id="FungiDB:MYCFIDRAFT_80609"/>
<dbReference type="InterPro" id="IPR050309">
    <property type="entry name" value="Type-B_Carboxylest/Lipase"/>
</dbReference>
<dbReference type="Gene3D" id="3.40.50.1820">
    <property type="entry name" value="alpha/beta hydrolase"/>
    <property type="match status" value="1"/>
</dbReference>
<dbReference type="HOGENOM" id="CLU_006586_4_1_1"/>
<proteinExistence type="predicted"/>
<reference evidence="3 4" key="1">
    <citation type="journal article" date="2012" name="PLoS Pathog.">
        <title>Diverse lifestyles and strategies of plant pathogenesis encoded in the genomes of eighteen Dothideomycetes fungi.</title>
        <authorList>
            <person name="Ohm R.A."/>
            <person name="Feau N."/>
            <person name="Henrissat B."/>
            <person name="Schoch C.L."/>
            <person name="Horwitz B.A."/>
            <person name="Barry K.W."/>
            <person name="Condon B.J."/>
            <person name="Copeland A.C."/>
            <person name="Dhillon B."/>
            <person name="Glaser F."/>
            <person name="Hesse C.N."/>
            <person name="Kosti I."/>
            <person name="LaButti K."/>
            <person name="Lindquist E.A."/>
            <person name="Lucas S."/>
            <person name="Salamov A.A."/>
            <person name="Bradshaw R.E."/>
            <person name="Ciuffetti L."/>
            <person name="Hamelin R.C."/>
            <person name="Kema G.H.J."/>
            <person name="Lawrence C."/>
            <person name="Scott J.A."/>
            <person name="Spatafora J.W."/>
            <person name="Turgeon B.G."/>
            <person name="de Wit P.J.G.M."/>
            <person name="Zhong S."/>
            <person name="Goodwin S.B."/>
            <person name="Grigoriev I.V."/>
        </authorList>
    </citation>
    <scope>NUCLEOTIDE SEQUENCE [LARGE SCALE GENOMIC DNA]</scope>
    <source>
        <strain evidence="3 4">CIRAD86</strain>
    </source>
</reference>
<dbReference type="EMBL" id="KB446558">
    <property type="protein sequence ID" value="EME83043.1"/>
    <property type="molecule type" value="Genomic_DNA"/>
</dbReference>
<name>M3B0W5_PSEFD</name>
<evidence type="ECO:0000259" key="2">
    <source>
        <dbReference type="Pfam" id="PF00135"/>
    </source>
</evidence>
<accession>M3B0W5</accession>
<dbReference type="PANTHER" id="PTHR11559">
    <property type="entry name" value="CARBOXYLESTERASE"/>
    <property type="match status" value="1"/>
</dbReference>
<dbReference type="STRING" id="383855.M3B0W5"/>
<dbReference type="SMR" id="M3B0W5"/>
<organism evidence="3 4">
    <name type="scientific">Pseudocercospora fijiensis (strain CIRAD86)</name>
    <name type="common">Black leaf streak disease fungus</name>
    <name type="synonym">Mycosphaerella fijiensis</name>
    <dbReference type="NCBI Taxonomy" id="383855"/>
    <lineage>
        <taxon>Eukaryota</taxon>
        <taxon>Fungi</taxon>
        <taxon>Dikarya</taxon>
        <taxon>Ascomycota</taxon>
        <taxon>Pezizomycotina</taxon>
        <taxon>Dothideomycetes</taxon>
        <taxon>Dothideomycetidae</taxon>
        <taxon>Mycosphaerellales</taxon>
        <taxon>Mycosphaerellaceae</taxon>
        <taxon>Pseudocercospora</taxon>
    </lineage>
</organism>